<proteinExistence type="predicted"/>
<gene>
    <name evidence="1" type="ORF">PCC79_15250</name>
</gene>
<evidence type="ECO:0000313" key="1">
    <source>
        <dbReference type="EMBL" id="WZW98226.1"/>
    </source>
</evidence>
<dbReference type="EMBL" id="CP115965">
    <property type="protein sequence ID" value="WZW98226.1"/>
    <property type="molecule type" value="Genomic_DNA"/>
</dbReference>
<sequence length="169" mass="18653">MEILAYLDDVSIARATRDDVDIIERLLADDPTSPKHVATTTLISDDILGEAHETCGLATAFERIDRDPNQLLAVVLDDTERVIGTFQLSFLSTMARGGAMRAIVNGARIRAGDDSVAVGRDVFRWIKERARTEGARVLMVATEKDRSHVHGFYTTMGFRPTHEGLTLVL</sequence>
<dbReference type="Proteomes" id="UP001434337">
    <property type="component" value="Chromosome"/>
</dbReference>
<reference evidence="1 2" key="1">
    <citation type="journal article" date="2023" name="Environ Microbiome">
        <title>A coral-associated actinobacterium mitigates coral bleaching under heat stress.</title>
        <authorList>
            <person name="Li J."/>
            <person name="Zou Y."/>
            <person name="Li Q."/>
            <person name="Zhang J."/>
            <person name="Bourne D.G."/>
            <person name="Lyu Y."/>
            <person name="Liu C."/>
            <person name="Zhang S."/>
        </authorList>
    </citation>
    <scope>NUCLEOTIDE SEQUENCE [LARGE SCALE GENOMIC DNA]</scope>
    <source>
        <strain evidence="1 2">SCSIO 13291</strain>
    </source>
</reference>
<dbReference type="Gene3D" id="3.40.630.30">
    <property type="match status" value="1"/>
</dbReference>
<evidence type="ECO:0000313" key="2">
    <source>
        <dbReference type="Proteomes" id="UP001434337"/>
    </source>
</evidence>
<accession>A0ABZ3C6F8</accession>
<protein>
    <submittedName>
        <fullName evidence="1">GNAT family N-acetyltransferase</fullName>
    </submittedName>
</protein>
<keyword evidence="2" id="KW-1185">Reference proteome</keyword>
<dbReference type="InterPro" id="IPR016181">
    <property type="entry name" value="Acyl_CoA_acyltransferase"/>
</dbReference>
<organism evidence="1 2">
    <name type="scientific">Propioniciclava soli</name>
    <dbReference type="NCBI Taxonomy" id="2775081"/>
    <lineage>
        <taxon>Bacteria</taxon>
        <taxon>Bacillati</taxon>
        <taxon>Actinomycetota</taxon>
        <taxon>Actinomycetes</taxon>
        <taxon>Propionibacteriales</taxon>
        <taxon>Propionibacteriaceae</taxon>
        <taxon>Propioniciclava</taxon>
    </lineage>
</organism>
<dbReference type="RefSeq" id="WP_232547227.1">
    <property type="nucleotide sequence ID" value="NZ_CP115965.1"/>
</dbReference>
<name>A0ABZ3C6F8_9ACTN</name>
<dbReference type="SUPFAM" id="SSF55729">
    <property type="entry name" value="Acyl-CoA N-acyltransferases (Nat)"/>
    <property type="match status" value="1"/>
</dbReference>